<dbReference type="EMBL" id="BROD01000001">
    <property type="protein sequence ID" value="GKX66907.1"/>
    <property type="molecule type" value="Genomic_DNA"/>
</dbReference>
<keyword evidence="2" id="KW-1185">Reference proteome</keyword>
<accession>A0ACB5RCB8</accession>
<protein>
    <submittedName>
        <fullName evidence="1">Uncharacterized protein</fullName>
    </submittedName>
</protein>
<name>A0ACB5RCB8_9CLOT</name>
<evidence type="ECO:0000313" key="1">
    <source>
        <dbReference type="EMBL" id="GKX66907.1"/>
    </source>
</evidence>
<comment type="caution">
    <text evidence="1">The sequence shown here is derived from an EMBL/GenBank/DDBJ whole genome shotgun (WGS) entry which is preliminary data.</text>
</comment>
<gene>
    <name evidence="1" type="ORF">rsdtw13_21650</name>
</gene>
<evidence type="ECO:0000313" key="2">
    <source>
        <dbReference type="Proteomes" id="UP001058074"/>
    </source>
</evidence>
<proteinExistence type="predicted"/>
<reference evidence="1" key="1">
    <citation type="journal article" date="2025" name="Int. J. Syst. Evol. Microbiol.">
        <title>Inconstantimicrobium mannanitabidum sp. nov., a novel member of the family Clostridiaceae isolated from anoxic soil under the treatment of reductive soil disinfestation.</title>
        <authorList>
            <person name="Ueki A."/>
            <person name="Tonouchi A."/>
            <person name="Honma S."/>
            <person name="Kaku N."/>
            <person name="Ueki K."/>
        </authorList>
    </citation>
    <scope>NUCLEOTIDE SEQUENCE</scope>
    <source>
        <strain evidence="1">TW13</strain>
    </source>
</reference>
<dbReference type="Proteomes" id="UP001058074">
    <property type="component" value="Unassembled WGS sequence"/>
</dbReference>
<organism evidence="1 2">
    <name type="scientific">Inconstantimicrobium mannanitabidum</name>
    <dbReference type="NCBI Taxonomy" id="1604901"/>
    <lineage>
        <taxon>Bacteria</taxon>
        <taxon>Bacillati</taxon>
        <taxon>Bacillota</taxon>
        <taxon>Clostridia</taxon>
        <taxon>Eubacteriales</taxon>
        <taxon>Clostridiaceae</taxon>
        <taxon>Inconstantimicrobium</taxon>
    </lineage>
</organism>
<sequence length="303" mass="35302">MFGYVTPLKMELKVKDYEKFKAYYCGLCHYIKKNFGNIPRLSLSYDMTFLAILLDSLQEGNISYDQFFCLVHPTKKKLKIINSDALNYTSYLNIILFYYKLIDDVNDDKSLKAKLASIFLNKGSNKFKHHFSNIHNKIVTELDNLNKMEASDCKNIDEIAHPFAELTGFLLKSYPLSLLNDSLELREKLYTLGYNLGKWIYIIDAVDDLEKDLKDNKYNPINAAMNPNNYEFKILFETQKERIEFLLLSCSSQCYNSFKELNFVKDSAIVENILLFGIMNKNDVILNKYNLTDNNNCSRRSVN</sequence>